<organism evidence="1 2">
    <name type="scientific">Neocucurbitaria cava</name>
    <dbReference type="NCBI Taxonomy" id="798079"/>
    <lineage>
        <taxon>Eukaryota</taxon>
        <taxon>Fungi</taxon>
        <taxon>Dikarya</taxon>
        <taxon>Ascomycota</taxon>
        <taxon>Pezizomycotina</taxon>
        <taxon>Dothideomycetes</taxon>
        <taxon>Pleosporomycetidae</taxon>
        <taxon>Pleosporales</taxon>
        <taxon>Pleosporineae</taxon>
        <taxon>Cucurbitariaceae</taxon>
        <taxon>Neocucurbitaria</taxon>
    </lineage>
</organism>
<evidence type="ECO:0000313" key="1">
    <source>
        <dbReference type="EMBL" id="KAJ4374231.1"/>
    </source>
</evidence>
<dbReference type="AlphaFoldDB" id="A0A9W8YD45"/>
<name>A0A9W8YD45_9PLEO</name>
<sequence length="287" mass="32906">MSNVALVSRCLHGHTTDILWQDVCLADQWKLHLNEHTEQLWGERGHGESDEHDDTPIVQKLYILATYEKSNHAKKPANKSRNPEIASKVHVLTHRCHLPTPNIFTELPRMHFHGETLSQDARLHALLKLAIRNMVNVHTLRVVYGHWKLASALVVGFLDQSRSWRVPLRKLWLETCCLTIDSLHSLVPSRTTGLESIRIRRLRTESPRTIRARGMGFLEFHLSRGGHELQMHNGAGGWIGTTVHLSEEGLPERWPRQMESDLMAKAKAFDAAMWDELPEIKTFCGRK</sequence>
<reference evidence="1" key="1">
    <citation type="submission" date="2022-10" db="EMBL/GenBank/DDBJ databases">
        <title>Tapping the CABI collections for fungal endophytes: first genome assemblies for Collariella, Neodidymelliopsis, Ascochyta clinopodiicola, Didymella pomorum, Didymosphaeria variabile, Neocosmospora piperis and Neocucurbitaria cava.</title>
        <authorList>
            <person name="Hill R."/>
        </authorList>
    </citation>
    <scope>NUCLEOTIDE SEQUENCE</scope>
    <source>
        <strain evidence="1">IMI 356814</strain>
    </source>
</reference>
<evidence type="ECO:0000313" key="2">
    <source>
        <dbReference type="Proteomes" id="UP001140560"/>
    </source>
</evidence>
<comment type="caution">
    <text evidence="1">The sequence shown here is derived from an EMBL/GenBank/DDBJ whole genome shotgun (WGS) entry which is preliminary data.</text>
</comment>
<accession>A0A9W8YD45</accession>
<dbReference type="EMBL" id="JAPEUY010000004">
    <property type="protein sequence ID" value="KAJ4374231.1"/>
    <property type="molecule type" value="Genomic_DNA"/>
</dbReference>
<dbReference type="Proteomes" id="UP001140560">
    <property type="component" value="Unassembled WGS sequence"/>
</dbReference>
<protein>
    <submittedName>
        <fullName evidence="1">Uncharacterized protein</fullName>
    </submittedName>
</protein>
<keyword evidence="2" id="KW-1185">Reference proteome</keyword>
<proteinExistence type="predicted"/>
<dbReference type="OrthoDB" id="47801at2759"/>
<gene>
    <name evidence="1" type="ORF">N0V83_002972</name>
</gene>